<proteinExistence type="predicted"/>
<accession>A0A9Q3DIR9</accession>
<evidence type="ECO:0000313" key="1">
    <source>
        <dbReference type="EMBL" id="MBW0500702.1"/>
    </source>
</evidence>
<reference evidence="1" key="1">
    <citation type="submission" date="2021-03" db="EMBL/GenBank/DDBJ databases">
        <title>Draft genome sequence of rust myrtle Austropuccinia psidii MF-1, a brazilian biotype.</title>
        <authorList>
            <person name="Quecine M.C."/>
            <person name="Pachon D.M.R."/>
            <person name="Bonatelli M.L."/>
            <person name="Correr F.H."/>
            <person name="Franceschini L.M."/>
            <person name="Leite T.F."/>
            <person name="Margarido G.R.A."/>
            <person name="Almeida C.A."/>
            <person name="Ferrarezi J.A."/>
            <person name="Labate C.A."/>
        </authorList>
    </citation>
    <scope>NUCLEOTIDE SEQUENCE</scope>
    <source>
        <strain evidence="1">MF-1</strain>
    </source>
</reference>
<comment type="caution">
    <text evidence="1">The sequence shown here is derived from an EMBL/GenBank/DDBJ whole genome shotgun (WGS) entry which is preliminary data.</text>
</comment>
<dbReference type="AlphaFoldDB" id="A0A9Q3DIR9"/>
<protein>
    <submittedName>
        <fullName evidence="1">Uncharacterized protein</fullName>
    </submittedName>
</protein>
<sequence>MKPSPIPQPRLSPVLTSKQFQRVASTSRKYNLFPLPFQDTQVFQNREHWAIRATREDPNVVNKGKDGVDRLFGKVNRNSREVIIYANDRMIPGTSFEEMASKFSWYGDELKKNFQRTFDYFSKDN</sequence>
<evidence type="ECO:0000313" key="2">
    <source>
        <dbReference type="Proteomes" id="UP000765509"/>
    </source>
</evidence>
<organism evidence="1 2">
    <name type="scientific">Austropuccinia psidii MF-1</name>
    <dbReference type="NCBI Taxonomy" id="1389203"/>
    <lineage>
        <taxon>Eukaryota</taxon>
        <taxon>Fungi</taxon>
        <taxon>Dikarya</taxon>
        <taxon>Basidiomycota</taxon>
        <taxon>Pucciniomycotina</taxon>
        <taxon>Pucciniomycetes</taxon>
        <taxon>Pucciniales</taxon>
        <taxon>Sphaerophragmiaceae</taxon>
        <taxon>Austropuccinia</taxon>
    </lineage>
</organism>
<name>A0A9Q3DIR9_9BASI</name>
<dbReference type="Proteomes" id="UP000765509">
    <property type="component" value="Unassembled WGS sequence"/>
</dbReference>
<dbReference type="EMBL" id="AVOT02015953">
    <property type="protein sequence ID" value="MBW0500702.1"/>
    <property type="molecule type" value="Genomic_DNA"/>
</dbReference>
<keyword evidence="2" id="KW-1185">Reference proteome</keyword>
<gene>
    <name evidence="1" type="ORF">O181_040417</name>
</gene>